<dbReference type="Pfam" id="PF00071">
    <property type="entry name" value="Ras"/>
    <property type="match status" value="1"/>
</dbReference>
<dbReference type="PRINTS" id="PR00449">
    <property type="entry name" value="RASTRNSFRMNG"/>
</dbReference>
<accession>A0A9N9U637</accession>
<dbReference type="PANTHER" id="PTHR24070">
    <property type="entry name" value="RAS, DI-RAS, AND RHEB FAMILY MEMBERS OF SMALL GTPASE SUPERFAMILY"/>
    <property type="match status" value="1"/>
</dbReference>
<dbReference type="GO" id="GO:0007165">
    <property type="term" value="P:signal transduction"/>
    <property type="evidence" value="ECO:0007669"/>
    <property type="project" value="InterPro"/>
</dbReference>
<dbReference type="EMBL" id="CABFNO020001253">
    <property type="protein sequence ID" value="CAG9975066.1"/>
    <property type="molecule type" value="Genomic_DNA"/>
</dbReference>
<keyword evidence="5" id="KW-1185">Reference proteome</keyword>
<comment type="caution">
    <text evidence="4">The sequence shown here is derived from an EMBL/GenBank/DDBJ whole genome shotgun (WGS) entry which is preliminary data.</text>
</comment>
<dbReference type="NCBIfam" id="TIGR00231">
    <property type="entry name" value="small_GTP"/>
    <property type="match status" value="1"/>
</dbReference>
<dbReference type="SMART" id="SM00175">
    <property type="entry name" value="RAB"/>
    <property type="match status" value="1"/>
</dbReference>
<dbReference type="GO" id="GO:0016020">
    <property type="term" value="C:membrane"/>
    <property type="evidence" value="ECO:0007669"/>
    <property type="project" value="InterPro"/>
</dbReference>
<dbReference type="InterPro" id="IPR027417">
    <property type="entry name" value="P-loop_NTPase"/>
</dbReference>
<dbReference type="SUPFAM" id="SSF52540">
    <property type="entry name" value="P-loop containing nucleoside triphosphate hydrolases"/>
    <property type="match status" value="1"/>
</dbReference>
<dbReference type="InterPro" id="IPR005225">
    <property type="entry name" value="Small_GTP-bd"/>
</dbReference>
<dbReference type="AlphaFoldDB" id="A0A9N9U637"/>
<dbReference type="Gene3D" id="3.40.50.300">
    <property type="entry name" value="P-loop containing nucleotide triphosphate hydrolases"/>
    <property type="match status" value="1"/>
</dbReference>
<feature type="compositionally biased region" description="Polar residues" evidence="3">
    <location>
        <begin position="186"/>
        <end position="195"/>
    </location>
</feature>
<reference evidence="4 5" key="2">
    <citation type="submission" date="2021-10" db="EMBL/GenBank/DDBJ databases">
        <authorList>
            <person name="Piombo E."/>
        </authorList>
    </citation>
    <scope>NUCLEOTIDE SEQUENCE [LARGE SCALE GENOMIC DNA]</scope>
</reference>
<evidence type="ECO:0000256" key="3">
    <source>
        <dbReference type="SAM" id="MobiDB-lite"/>
    </source>
</evidence>
<dbReference type="OrthoDB" id="265044at2759"/>
<dbReference type="PROSITE" id="PS51419">
    <property type="entry name" value="RAB"/>
    <property type="match status" value="1"/>
</dbReference>
<dbReference type="InterPro" id="IPR020849">
    <property type="entry name" value="Small_GTPase_Ras-type"/>
</dbReference>
<feature type="compositionally biased region" description="Basic and acidic residues" evidence="3">
    <location>
        <begin position="197"/>
        <end position="221"/>
    </location>
</feature>
<dbReference type="InterPro" id="IPR001806">
    <property type="entry name" value="Small_GTPase"/>
</dbReference>
<reference evidence="5" key="1">
    <citation type="submission" date="2019-06" db="EMBL/GenBank/DDBJ databases">
        <authorList>
            <person name="Broberg M."/>
        </authorList>
    </citation>
    <scope>NUCLEOTIDE SEQUENCE [LARGE SCALE GENOMIC DNA]</scope>
</reference>
<protein>
    <submittedName>
        <fullName evidence="4">Uncharacterized protein</fullName>
    </submittedName>
</protein>
<dbReference type="Proteomes" id="UP000754883">
    <property type="component" value="Unassembled WGS sequence"/>
</dbReference>
<dbReference type="SMART" id="SM00174">
    <property type="entry name" value="RHO"/>
    <property type="match status" value="1"/>
</dbReference>
<gene>
    <name evidence="4" type="ORF">CBYS24578_00016682</name>
</gene>
<keyword evidence="2" id="KW-0342">GTP-binding</keyword>
<organism evidence="4 5">
    <name type="scientific">Clonostachys byssicola</name>
    <dbReference type="NCBI Taxonomy" id="160290"/>
    <lineage>
        <taxon>Eukaryota</taxon>
        <taxon>Fungi</taxon>
        <taxon>Dikarya</taxon>
        <taxon>Ascomycota</taxon>
        <taxon>Pezizomycotina</taxon>
        <taxon>Sordariomycetes</taxon>
        <taxon>Hypocreomycetidae</taxon>
        <taxon>Hypocreales</taxon>
        <taxon>Bionectriaceae</taxon>
        <taxon>Clonostachys</taxon>
    </lineage>
</organism>
<dbReference type="SMART" id="SM00173">
    <property type="entry name" value="RAS"/>
    <property type="match status" value="1"/>
</dbReference>
<dbReference type="GO" id="GO:0005525">
    <property type="term" value="F:GTP binding"/>
    <property type="evidence" value="ECO:0007669"/>
    <property type="project" value="UniProtKB-KW"/>
</dbReference>
<sequence length="274" mass="31491">MEANTKRHRLPLHRVLLLGSGGVGKTSLCNSFCLGHFVDTFDSSIDNGYRKEIAVDDKPCVIHIFDKGGQAEHLTLRQEWIRENTAFILVFSFLSRESFEKTKKLYQQIQSIKNAPFPLILAGNKSDIKPELWEISSEEARSLATDFDCEIMQTSARYDENVEEMFHKLIAIAFNLEERNREHANDSQNHPNAQLSIDDKGSHGDGARDDNTKDTSGDTSERIFETNSSTIINHTNLLRHTDHATERVDDSMPRSNYRERTGWRHRFSNFLRHL</sequence>
<keyword evidence="1" id="KW-0547">Nucleotide-binding</keyword>
<evidence type="ECO:0000313" key="4">
    <source>
        <dbReference type="EMBL" id="CAG9975066.1"/>
    </source>
</evidence>
<feature type="region of interest" description="Disordered" evidence="3">
    <location>
        <begin position="181"/>
        <end position="221"/>
    </location>
</feature>
<dbReference type="GO" id="GO:0003924">
    <property type="term" value="F:GTPase activity"/>
    <property type="evidence" value="ECO:0007669"/>
    <property type="project" value="InterPro"/>
</dbReference>
<proteinExistence type="predicted"/>
<dbReference type="PROSITE" id="PS51421">
    <property type="entry name" value="RAS"/>
    <property type="match status" value="1"/>
</dbReference>
<name>A0A9N9U637_9HYPO</name>
<evidence type="ECO:0000256" key="1">
    <source>
        <dbReference type="ARBA" id="ARBA00022741"/>
    </source>
</evidence>
<evidence type="ECO:0000313" key="5">
    <source>
        <dbReference type="Proteomes" id="UP000754883"/>
    </source>
</evidence>
<evidence type="ECO:0000256" key="2">
    <source>
        <dbReference type="ARBA" id="ARBA00023134"/>
    </source>
</evidence>